<dbReference type="SUPFAM" id="SSF48371">
    <property type="entry name" value="ARM repeat"/>
    <property type="match status" value="1"/>
</dbReference>
<dbReference type="Pfam" id="PF13646">
    <property type="entry name" value="HEAT_2"/>
    <property type="match status" value="3"/>
</dbReference>
<dbReference type="Pfam" id="PF05729">
    <property type="entry name" value="NACHT"/>
    <property type="match status" value="1"/>
</dbReference>
<dbReference type="InterPro" id="IPR016024">
    <property type="entry name" value="ARM-type_fold"/>
</dbReference>
<dbReference type="SUPFAM" id="SSF52540">
    <property type="entry name" value="P-loop containing nucleoside triphosphate hydrolases"/>
    <property type="match status" value="1"/>
</dbReference>
<name>A0ABP7C926_9MICC</name>
<dbReference type="PROSITE" id="PS50837">
    <property type="entry name" value="NACHT"/>
    <property type="match status" value="1"/>
</dbReference>
<gene>
    <name evidence="3" type="ORF">GCM10023081_17150</name>
</gene>
<proteinExistence type="predicted"/>
<reference evidence="4" key="1">
    <citation type="journal article" date="2019" name="Int. J. Syst. Evol. Microbiol.">
        <title>The Global Catalogue of Microorganisms (GCM) 10K type strain sequencing project: providing services to taxonomists for standard genome sequencing and annotation.</title>
        <authorList>
            <consortium name="The Broad Institute Genomics Platform"/>
            <consortium name="The Broad Institute Genome Sequencing Center for Infectious Disease"/>
            <person name="Wu L."/>
            <person name="Ma J."/>
        </authorList>
    </citation>
    <scope>NUCLEOTIDE SEQUENCE [LARGE SCALE GENOMIC DNA]</scope>
    <source>
        <strain evidence="4">JCM 30742</strain>
    </source>
</reference>
<evidence type="ECO:0000259" key="2">
    <source>
        <dbReference type="PROSITE" id="PS50837"/>
    </source>
</evidence>
<accession>A0ABP7C926</accession>
<sequence length="885" mass="96450">MDIKPWTEVEAEGRNLVVLADPGLGKTRLLHLRAQQLARAGLSGLENGFAPEELDLPVLVRCDELHAHPKESLEEACVEILAVAENQSPAFADWLLSHLKSTPNTFLLDALDEIPERTASLPLGHRLERWTDRSTPGRRLIITSRIAGYERPQGPDLTEVELQPFSPDDVRAYVDAWGLDRKSHTKVLRQLENPSFMGLARIPLLLAFICAVAGQPESLPRSRKDLYDRMLDQLLGEQHRLRERQDTTPRKRLKEAHQKELRRILPQIALHFATSPKGWVDRMPATELEQAIAATQPRIKDVLGKCENTGILTRAGVERLSDRPPYFFLHRTFAEYLTATAVAATEDGWSTALREHLWFDQDWDQILPLIGACLHDPRPYLGQLLSVRPDYLHRGLHTAARVIAELTDDQASLVQDQIREVSSRLLRLLAVNLPEATESLQAMADRIPDSRARDIAALLHHPGIFGRDAAIRILARRDGDDATQALLTAIADPEPEVRMVAAYALGGRDGEDVTAGLLTALGDSSFWVRHGVMQALGDRDGHNVTAGLLTALTNPNPEVRRAAALALGSRDGHDVTAALLTALTNPNPEVRQAAGYALDGRDGRDGENVTAALLNALTDPEPEVRRTAAQALGNRDGHDVTAPLRKALTDDSDPEVRRAAARSLGSRDGQDVTASLLNALTTDPNPWVRHDAAQAVGGRDSREVTAALLDALTDPNPWVRHDAAQALGGRDSQDVTTALLDALTDPEPEVRRAAARSLGSRNGHDVTTALLNALTDPNPWVRQAVVRALGGRDGENVTTALLTALTDPEPEVRQTAAAILPGRPAQTVIAGLAAQIGALNTDQALKIYSGLSPLAWSMNTMNATDRNELVSLLGVVTDSIPSCDR</sequence>
<protein>
    <recommendedName>
        <fullName evidence="2">NACHT domain-containing protein</fullName>
    </recommendedName>
</protein>
<dbReference type="EMBL" id="BAABEO010000011">
    <property type="protein sequence ID" value="GAA3679550.1"/>
    <property type="molecule type" value="Genomic_DNA"/>
</dbReference>
<feature type="region of interest" description="Disordered" evidence="1">
    <location>
        <begin position="633"/>
        <end position="655"/>
    </location>
</feature>
<dbReference type="SMART" id="SM00567">
    <property type="entry name" value="EZ_HEAT"/>
    <property type="match status" value="11"/>
</dbReference>
<dbReference type="RefSeq" id="WP_345150054.1">
    <property type="nucleotide sequence ID" value="NZ_BAABEO010000011.1"/>
</dbReference>
<dbReference type="InterPro" id="IPR027417">
    <property type="entry name" value="P-loop_NTPase"/>
</dbReference>
<organism evidence="3 4">
    <name type="scientific">Arthrobacter ginkgonis</name>
    <dbReference type="NCBI Taxonomy" id="1630594"/>
    <lineage>
        <taxon>Bacteria</taxon>
        <taxon>Bacillati</taxon>
        <taxon>Actinomycetota</taxon>
        <taxon>Actinomycetes</taxon>
        <taxon>Micrococcales</taxon>
        <taxon>Micrococcaceae</taxon>
        <taxon>Arthrobacter</taxon>
    </lineage>
</organism>
<dbReference type="Gene3D" id="3.40.50.300">
    <property type="entry name" value="P-loop containing nucleotide triphosphate hydrolases"/>
    <property type="match status" value="1"/>
</dbReference>
<evidence type="ECO:0000313" key="4">
    <source>
        <dbReference type="Proteomes" id="UP001500752"/>
    </source>
</evidence>
<keyword evidence="4" id="KW-1185">Reference proteome</keyword>
<dbReference type="PANTHER" id="PTHR12697:SF5">
    <property type="entry name" value="DEOXYHYPUSINE HYDROXYLASE"/>
    <property type="match status" value="1"/>
</dbReference>
<dbReference type="PANTHER" id="PTHR12697">
    <property type="entry name" value="PBS LYASE HEAT-LIKE PROTEIN"/>
    <property type="match status" value="1"/>
</dbReference>
<dbReference type="InterPro" id="IPR011989">
    <property type="entry name" value="ARM-like"/>
</dbReference>
<dbReference type="InterPro" id="IPR004155">
    <property type="entry name" value="PBS_lyase_HEAT"/>
</dbReference>
<evidence type="ECO:0000313" key="3">
    <source>
        <dbReference type="EMBL" id="GAA3679550.1"/>
    </source>
</evidence>
<dbReference type="Gene3D" id="1.25.10.10">
    <property type="entry name" value="Leucine-rich Repeat Variant"/>
    <property type="match status" value="3"/>
</dbReference>
<comment type="caution">
    <text evidence="3">The sequence shown here is derived from an EMBL/GenBank/DDBJ whole genome shotgun (WGS) entry which is preliminary data.</text>
</comment>
<dbReference type="Proteomes" id="UP001500752">
    <property type="component" value="Unassembled WGS sequence"/>
</dbReference>
<dbReference type="InterPro" id="IPR007111">
    <property type="entry name" value="NACHT_NTPase"/>
</dbReference>
<feature type="domain" description="NACHT" evidence="2">
    <location>
        <begin position="14"/>
        <end position="145"/>
    </location>
</feature>
<evidence type="ECO:0000256" key="1">
    <source>
        <dbReference type="SAM" id="MobiDB-lite"/>
    </source>
</evidence>